<reference evidence="1" key="1">
    <citation type="submission" date="2024-06" db="EMBL/GenBank/DDBJ databases">
        <title>Lacrimispora cavernae sp. nov., a novel anaerobe isolated from bat guano pile inside a cave.</title>
        <authorList>
            <person name="Miller S.L."/>
            <person name="Lu N."/>
            <person name="King J."/>
            <person name="Sankaranarayanan K."/>
            <person name="Lawson P.A."/>
        </authorList>
    </citation>
    <scope>NUCLEOTIDE SEQUENCE</scope>
    <source>
        <strain evidence="1">BS-2</strain>
    </source>
</reference>
<dbReference type="EMBL" id="CP157940">
    <property type="protein sequence ID" value="XBS56032.1"/>
    <property type="molecule type" value="Genomic_DNA"/>
</dbReference>
<proteinExistence type="predicted"/>
<organism evidence="1">
    <name type="scientific">Lacrimispora sp. BS-2</name>
    <dbReference type="NCBI Taxonomy" id="3151850"/>
    <lineage>
        <taxon>Bacteria</taxon>
        <taxon>Bacillati</taxon>
        <taxon>Bacillota</taxon>
        <taxon>Clostridia</taxon>
        <taxon>Lachnospirales</taxon>
        <taxon>Lachnospiraceae</taxon>
        <taxon>Lacrimispora</taxon>
    </lineage>
</organism>
<protein>
    <submittedName>
        <fullName evidence="1">Uncharacterized protein</fullName>
    </submittedName>
</protein>
<dbReference type="AlphaFoldDB" id="A0AAU7PUH6"/>
<sequence>MDSLCLGYCYTQVTDVQQEINGLMDIRRNFKVDPEKIKEINEKRVAFWRDELR</sequence>
<accession>A0AAU7PUH6</accession>
<name>A0AAU7PUH6_9FIRM</name>
<dbReference type="RefSeq" id="WP_349948663.1">
    <property type="nucleotide sequence ID" value="NZ_CP157940.1"/>
</dbReference>
<gene>
    <name evidence="1" type="ORF">ABFV83_09685</name>
</gene>
<evidence type="ECO:0000313" key="1">
    <source>
        <dbReference type="EMBL" id="XBS56032.1"/>
    </source>
</evidence>